<name>A0ABT9HZB5_9GAMM</name>
<protein>
    <recommendedName>
        <fullName evidence="2">Outer membrane lipoprotein Blc</fullName>
    </recommendedName>
</protein>
<accession>A0ABT9HZB5</accession>
<reference evidence="4 5" key="1">
    <citation type="submission" date="2022-11" db="EMBL/GenBank/DDBJ databases">
        <title>Viruses from the air-sea interface of a natural surface slick.</title>
        <authorList>
            <person name="Rahlff J."/>
            <person name="Holmfeldt K."/>
        </authorList>
    </citation>
    <scope>NUCLEOTIDE SEQUENCE [LARGE SCALE GENOMIC DNA]</scope>
    <source>
        <strain evidence="4 5">SMS4</strain>
    </source>
</reference>
<dbReference type="InterPro" id="IPR012674">
    <property type="entry name" value="Calycin"/>
</dbReference>
<comment type="caution">
    <text evidence="4">The sequence shown here is derived from an EMBL/GenBank/DDBJ whole genome shotgun (WGS) entry which is preliminary data.</text>
</comment>
<evidence type="ECO:0000259" key="3">
    <source>
        <dbReference type="Pfam" id="PF08212"/>
    </source>
</evidence>
<dbReference type="PROSITE" id="PS00213">
    <property type="entry name" value="LIPOCALIN"/>
    <property type="match status" value="1"/>
</dbReference>
<comment type="subunit">
    <text evidence="2">Homodimer.</text>
</comment>
<comment type="similarity">
    <text evidence="1 2">Belongs to the calycin superfamily. Lipocalin family.</text>
</comment>
<dbReference type="Pfam" id="PF08212">
    <property type="entry name" value="Lipocalin_2"/>
    <property type="match status" value="1"/>
</dbReference>
<dbReference type="PRINTS" id="PR01171">
    <property type="entry name" value="BCTLIPOCALIN"/>
</dbReference>
<dbReference type="PANTHER" id="PTHR10612">
    <property type="entry name" value="APOLIPOPROTEIN D"/>
    <property type="match status" value="1"/>
</dbReference>
<evidence type="ECO:0000313" key="5">
    <source>
        <dbReference type="Proteomes" id="UP001231109"/>
    </source>
</evidence>
<gene>
    <name evidence="4" type="ORF">ORJ04_10865</name>
</gene>
<dbReference type="EMBL" id="JAPJDZ010000024">
    <property type="protein sequence ID" value="MDP5136446.1"/>
    <property type="molecule type" value="Genomic_DNA"/>
</dbReference>
<evidence type="ECO:0000256" key="1">
    <source>
        <dbReference type="ARBA" id="ARBA00006889"/>
    </source>
</evidence>
<comment type="function">
    <text evidence="2">Involved in the storage or transport of lipids necessary for membrane maintenance under stressful conditions. Displays a binding preference for lysophospholipids.</text>
</comment>
<evidence type="ECO:0000256" key="2">
    <source>
        <dbReference type="PIRNR" id="PIRNR036893"/>
    </source>
</evidence>
<dbReference type="SUPFAM" id="SSF50814">
    <property type="entry name" value="Lipocalins"/>
    <property type="match status" value="1"/>
</dbReference>
<comment type="subcellular location">
    <subcellularLocation>
        <location evidence="2">Cell outer membrane</location>
    </subcellularLocation>
</comment>
<dbReference type="InterPro" id="IPR000566">
    <property type="entry name" value="Lipocln_cytosolic_FA-bd_dom"/>
</dbReference>
<dbReference type="PIRSF" id="PIRSF036893">
    <property type="entry name" value="Lipocalin_ApoD"/>
    <property type="match status" value="1"/>
</dbReference>
<keyword evidence="2" id="KW-0449">Lipoprotein</keyword>
<keyword evidence="2" id="KW-0446">Lipid-binding</keyword>
<dbReference type="PANTHER" id="PTHR10612:SF34">
    <property type="entry name" value="APOLIPOPROTEIN D"/>
    <property type="match status" value="1"/>
</dbReference>
<dbReference type="RefSeq" id="WP_305975792.1">
    <property type="nucleotide sequence ID" value="NZ_JAPJDZ010000024.1"/>
</dbReference>
<dbReference type="InterPro" id="IPR022272">
    <property type="entry name" value="Lipocalin_CS"/>
</dbReference>
<dbReference type="InterPro" id="IPR002446">
    <property type="entry name" value="Lipocalin_bac"/>
</dbReference>
<keyword evidence="2" id="KW-0472">Membrane</keyword>
<feature type="chain" id="PRO_5045017338" description="Outer membrane lipoprotein Blc" evidence="2">
    <location>
        <begin position="19"/>
        <end position="175"/>
    </location>
</feature>
<dbReference type="Proteomes" id="UP001231109">
    <property type="component" value="Unassembled WGS sequence"/>
</dbReference>
<dbReference type="InterPro" id="IPR047202">
    <property type="entry name" value="Lipocalin_Blc-like_dom"/>
</dbReference>
<dbReference type="InterPro" id="IPR022271">
    <property type="entry name" value="Lipocalin_ApoD"/>
</dbReference>
<keyword evidence="2" id="KW-0998">Cell outer membrane</keyword>
<feature type="signal peptide" evidence="2">
    <location>
        <begin position="1"/>
        <end position="18"/>
    </location>
</feature>
<dbReference type="CDD" id="cd19438">
    <property type="entry name" value="lipocalin_Blc-like"/>
    <property type="match status" value="1"/>
</dbReference>
<evidence type="ECO:0000313" key="4">
    <source>
        <dbReference type="EMBL" id="MDP5136446.1"/>
    </source>
</evidence>
<proteinExistence type="inferred from homology"/>
<feature type="domain" description="Lipocalin/cytosolic fatty-acid binding" evidence="3">
    <location>
        <begin position="33"/>
        <end position="173"/>
    </location>
</feature>
<sequence length="175" mass="19423">MKLLLKIALLVASGFVLQSCTGVPEGVTPKTPFDLNRYLGEWHEIARLDHRFERGLTEVTANYTLHDDGGVKVVNRGFSTEENSWQQAEGKAYFVGDSNTGALKVSFFGPFYGGYNIAKLTDDYSVALVVGPSLDYAWLLARSKTPEKAVCDDYMAFALSLGIAKQQWIWLQQCS</sequence>
<keyword evidence="2" id="KW-0732">Signal</keyword>
<keyword evidence="5" id="KW-1185">Reference proteome</keyword>
<dbReference type="PROSITE" id="PS51257">
    <property type="entry name" value="PROKAR_LIPOPROTEIN"/>
    <property type="match status" value="1"/>
</dbReference>
<dbReference type="Gene3D" id="2.40.128.20">
    <property type="match status" value="1"/>
</dbReference>
<organism evidence="4 5">
    <name type="scientific">Rheinheimera baltica</name>
    <dbReference type="NCBI Taxonomy" id="67576"/>
    <lineage>
        <taxon>Bacteria</taxon>
        <taxon>Pseudomonadati</taxon>
        <taxon>Pseudomonadota</taxon>
        <taxon>Gammaproteobacteria</taxon>
        <taxon>Chromatiales</taxon>
        <taxon>Chromatiaceae</taxon>
        <taxon>Rheinheimera</taxon>
    </lineage>
</organism>